<dbReference type="EMBL" id="JX010604">
    <property type="protein sequence ID" value="AFJ24847.1"/>
    <property type="molecule type" value="mRNA"/>
</dbReference>
<evidence type="ECO:0000256" key="3">
    <source>
        <dbReference type="ARBA" id="ARBA00022676"/>
    </source>
</evidence>
<evidence type="ECO:0000256" key="6">
    <source>
        <dbReference type="ARBA" id="ARBA00022968"/>
    </source>
</evidence>
<evidence type="ECO:0000256" key="1">
    <source>
        <dbReference type="ARBA" id="ARBA00004323"/>
    </source>
</evidence>
<dbReference type="Pfam" id="PF01762">
    <property type="entry name" value="Galactosyl_T"/>
    <property type="match status" value="1"/>
</dbReference>
<evidence type="ECO:0000256" key="7">
    <source>
        <dbReference type="ARBA" id="ARBA00022989"/>
    </source>
</evidence>
<evidence type="ECO:0000256" key="4">
    <source>
        <dbReference type="ARBA" id="ARBA00022679"/>
    </source>
</evidence>
<sequence>MRFTKHNLICFLSLITMVMLTFQFFKAYQMTYKYPQLNTKIVFQKAHNHNTNHSNPLENPLKIHNLSTIKTTTVNRLTEKLSSTGKSYQFPNVSLDFSMACRGSIFLYIVVISEKKNEKLREKIRQSWASVKIINQKLVSSVFLLTQNSHTVETTDDQSLLNESKKYHDVFLSPFTKTERENLYLYMDALKLANQCQTSEFSMMITDDMFPNIPVIIQQLSANVSLMCNLVLSNPVVRNTKSIYYVSKSDYSENIYPPHCKNNSPFIISNLLVSNIIKTFNKTKLWFYDAYLLGVLPHSLNVTPVEFPKSISIIEMRPHFVYVNRRNYGILTNGGLLPGRIWKKLMIQMILK</sequence>
<feature type="transmembrane region" description="Helical" evidence="10">
    <location>
        <begin position="7"/>
        <end position="25"/>
    </location>
</feature>
<organism evidence="11">
    <name type="scientific">Schmidtea mediterranea</name>
    <name type="common">Freshwater planarian flatworm</name>
    <dbReference type="NCBI Taxonomy" id="79327"/>
    <lineage>
        <taxon>Eukaryota</taxon>
        <taxon>Metazoa</taxon>
        <taxon>Spiralia</taxon>
        <taxon>Lophotrochozoa</taxon>
        <taxon>Platyhelminthes</taxon>
        <taxon>Rhabditophora</taxon>
        <taxon>Seriata</taxon>
        <taxon>Tricladida</taxon>
        <taxon>Continenticola</taxon>
        <taxon>Geoplanoidea</taxon>
        <taxon>Dugesiidae</taxon>
        <taxon>Schmidtea</taxon>
    </lineage>
</organism>
<keyword evidence="4 11" id="KW-0808">Transferase</keyword>
<evidence type="ECO:0000256" key="8">
    <source>
        <dbReference type="ARBA" id="ARBA00023034"/>
    </source>
</evidence>
<dbReference type="OrthoDB" id="115198at2759"/>
<keyword evidence="3 10" id="KW-0328">Glycosyltransferase</keyword>
<evidence type="ECO:0000256" key="10">
    <source>
        <dbReference type="RuleBase" id="RU363063"/>
    </source>
</evidence>
<keyword evidence="9 10" id="KW-0472">Membrane</keyword>
<dbReference type="EC" id="2.4.1.-" evidence="10"/>
<dbReference type="PANTHER" id="PTHR11214:SF3">
    <property type="entry name" value="BETA-1,3-GALACTOSYLTRANSFERASE 6"/>
    <property type="match status" value="1"/>
</dbReference>
<dbReference type="GO" id="GO:0000139">
    <property type="term" value="C:Golgi membrane"/>
    <property type="evidence" value="ECO:0007669"/>
    <property type="project" value="UniProtKB-SubCell"/>
</dbReference>
<evidence type="ECO:0000256" key="9">
    <source>
        <dbReference type="ARBA" id="ARBA00023136"/>
    </source>
</evidence>
<accession>I1ZIJ3</accession>
<name>I1ZIJ3_SCHMD</name>
<dbReference type="GO" id="GO:0006493">
    <property type="term" value="P:protein O-linked glycosylation"/>
    <property type="evidence" value="ECO:0007669"/>
    <property type="project" value="TreeGrafter"/>
</dbReference>
<reference evidence="11" key="1">
    <citation type="journal article" date="2012" name="Genes Dev.">
        <title>A molecular wound response program associated with regeneration initiation in planarians.</title>
        <authorList>
            <person name="Wenemoser D."/>
            <person name="Lapan S.W."/>
            <person name="Wilkinson A.W."/>
            <person name="Bell G.W."/>
            <person name="Reddien P.W."/>
        </authorList>
    </citation>
    <scope>NUCLEOTIDE SEQUENCE</scope>
</reference>
<protein>
    <recommendedName>
        <fullName evidence="10">Hexosyltransferase</fullName>
        <ecNumber evidence="10">2.4.1.-</ecNumber>
    </recommendedName>
</protein>
<proteinExistence type="evidence at transcript level"/>
<comment type="similarity">
    <text evidence="2 10">Belongs to the glycosyltransferase 31 family.</text>
</comment>
<keyword evidence="6 10" id="KW-0735">Signal-anchor</keyword>
<dbReference type="PANTHER" id="PTHR11214">
    <property type="entry name" value="BETA-1,3-N-ACETYLGLUCOSAMINYLTRANSFERASE"/>
    <property type="match status" value="1"/>
</dbReference>
<comment type="subcellular location">
    <subcellularLocation>
        <location evidence="1 10">Golgi apparatus membrane</location>
        <topology evidence="1 10">Single-pass type II membrane protein</topology>
    </subcellularLocation>
</comment>
<evidence type="ECO:0000256" key="5">
    <source>
        <dbReference type="ARBA" id="ARBA00022692"/>
    </source>
</evidence>
<keyword evidence="5 10" id="KW-0812">Transmembrane</keyword>
<dbReference type="InterPro" id="IPR002659">
    <property type="entry name" value="Glyco_trans_31"/>
</dbReference>
<dbReference type="AlphaFoldDB" id="I1ZIJ3"/>
<evidence type="ECO:0000313" key="11">
    <source>
        <dbReference type="EMBL" id="AFJ24847.1"/>
    </source>
</evidence>
<keyword evidence="7 10" id="KW-1133">Transmembrane helix</keyword>
<dbReference type="GO" id="GO:0016758">
    <property type="term" value="F:hexosyltransferase activity"/>
    <property type="evidence" value="ECO:0007669"/>
    <property type="project" value="InterPro"/>
</dbReference>
<evidence type="ECO:0000256" key="2">
    <source>
        <dbReference type="ARBA" id="ARBA00008661"/>
    </source>
</evidence>
<keyword evidence="8 10" id="KW-0333">Golgi apparatus</keyword>